<name>A0ABT8DWV5_9BURK</name>
<dbReference type="InterPro" id="IPR018895">
    <property type="entry name" value="DUF2474"/>
</dbReference>
<evidence type="ECO:0000313" key="2">
    <source>
        <dbReference type="EMBL" id="MDN3921469.1"/>
    </source>
</evidence>
<keyword evidence="1" id="KW-0812">Transmembrane</keyword>
<comment type="caution">
    <text evidence="2">The sequence shown here is derived from an EMBL/GenBank/DDBJ whole genome shotgun (WGS) entry which is preliminary data.</text>
</comment>
<dbReference type="Proteomes" id="UP001228044">
    <property type="component" value="Unassembled WGS sequence"/>
</dbReference>
<keyword evidence="1" id="KW-1133">Transmembrane helix</keyword>
<proteinExistence type="predicted"/>
<feature type="transmembrane region" description="Helical" evidence="1">
    <location>
        <begin position="12"/>
        <end position="36"/>
    </location>
</feature>
<dbReference type="RefSeq" id="WP_290359760.1">
    <property type="nucleotide sequence ID" value="NZ_JAUHHC010000003.1"/>
</dbReference>
<gene>
    <name evidence="2" type="ORF">QWJ38_14340</name>
</gene>
<evidence type="ECO:0000313" key="3">
    <source>
        <dbReference type="Proteomes" id="UP001228044"/>
    </source>
</evidence>
<protein>
    <submittedName>
        <fullName evidence="2">DUF2474 domain-containing protein</fullName>
    </submittedName>
</protein>
<keyword evidence="3" id="KW-1185">Reference proteome</keyword>
<accession>A0ABT8DWV5</accession>
<keyword evidence="1" id="KW-0472">Membrane</keyword>
<sequence length="42" mass="4795">MSAHRLWLRRVAWLMAIWLLSVTALGLAALGMRLLMRQMGLS</sequence>
<reference evidence="2 3" key="1">
    <citation type="submission" date="2023-06" db="EMBL/GenBank/DDBJ databases">
        <title>Pelomonas sp. PFR6 16S ribosomal RNA gene Genome sequencing and assembly.</title>
        <authorList>
            <person name="Woo H."/>
        </authorList>
    </citation>
    <scope>NUCLEOTIDE SEQUENCE [LARGE SCALE GENOMIC DNA]</scope>
    <source>
        <strain evidence="2 3">PFR6</strain>
    </source>
</reference>
<organism evidence="2 3">
    <name type="scientific">Roseateles violae</name>
    <dbReference type="NCBI Taxonomy" id="3058042"/>
    <lineage>
        <taxon>Bacteria</taxon>
        <taxon>Pseudomonadati</taxon>
        <taxon>Pseudomonadota</taxon>
        <taxon>Betaproteobacteria</taxon>
        <taxon>Burkholderiales</taxon>
        <taxon>Sphaerotilaceae</taxon>
        <taxon>Roseateles</taxon>
    </lineage>
</organism>
<evidence type="ECO:0000256" key="1">
    <source>
        <dbReference type="SAM" id="Phobius"/>
    </source>
</evidence>
<dbReference type="EMBL" id="JAUHHC010000003">
    <property type="protein sequence ID" value="MDN3921469.1"/>
    <property type="molecule type" value="Genomic_DNA"/>
</dbReference>
<dbReference type="Pfam" id="PF10617">
    <property type="entry name" value="DUF2474"/>
    <property type="match status" value="1"/>
</dbReference>